<evidence type="ECO:0000313" key="1">
    <source>
        <dbReference type="EMBL" id="EEF88704.1"/>
    </source>
</evidence>
<dbReference type="EMBL" id="ACCH01000268">
    <property type="protein sequence ID" value="EEF88704.1"/>
    <property type="molecule type" value="Genomic_DNA"/>
</dbReference>
<dbReference type="Proteomes" id="UP000003711">
    <property type="component" value="Unassembled WGS sequence"/>
</dbReference>
<accession>E2NHA2</accession>
<comment type="caution">
    <text evidence="1">The sequence shown here is derived from an EMBL/GenBank/DDBJ whole genome shotgun (WGS) entry which is preliminary data.</text>
</comment>
<reference evidence="1 2" key="2">
    <citation type="submission" date="2009-01" db="EMBL/GenBank/DDBJ databases">
        <title>Draft genome sequence of Bacteroides cellulosilyticus (DSM 14838).</title>
        <authorList>
            <person name="Sudarsanam P."/>
            <person name="Ley R."/>
            <person name="Guruge J."/>
            <person name="Turnbaugh P.J."/>
            <person name="Mahowald M."/>
            <person name="Liep D."/>
            <person name="Gordon J."/>
        </authorList>
    </citation>
    <scope>NUCLEOTIDE SEQUENCE [LARGE SCALE GENOMIC DNA]</scope>
    <source>
        <strain evidence="1 2">DSM 14838</strain>
    </source>
</reference>
<reference evidence="1 2" key="1">
    <citation type="submission" date="2008-12" db="EMBL/GenBank/DDBJ databases">
        <authorList>
            <person name="Fulton L."/>
            <person name="Clifton S."/>
            <person name="Fulton B."/>
            <person name="Xu J."/>
            <person name="Minx P."/>
            <person name="Pepin K.H."/>
            <person name="Johnson M."/>
            <person name="Bhonagiri V."/>
            <person name="Nash W.E."/>
            <person name="Mardis E.R."/>
            <person name="Wilson R.K."/>
        </authorList>
    </citation>
    <scope>NUCLEOTIDE SEQUENCE [LARGE SCALE GENOMIC DNA]</scope>
    <source>
        <strain evidence="1 2">DSM 14838</strain>
    </source>
</reference>
<dbReference type="AlphaFoldDB" id="E2NHA2"/>
<evidence type="ECO:0000313" key="2">
    <source>
        <dbReference type="Proteomes" id="UP000003711"/>
    </source>
</evidence>
<gene>
    <name evidence="1" type="ORF">BACCELL_03679</name>
</gene>
<proteinExistence type="predicted"/>
<name>E2NHA2_9BACE</name>
<dbReference type="HOGENOM" id="CLU_3095322_0_0_10"/>
<protein>
    <submittedName>
        <fullName evidence="1">Uncharacterized protein</fullName>
    </submittedName>
</protein>
<organism evidence="1 2">
    <name type="scientific">Bacteroides cellulosilyticus DSM 14838</name>
    <dbReference type="NCBI Taxonomy" id="537012"/>
    <lineage>
        <taxon>Bacteria</taxon>
        <taxon>Pseudomonadati</taxon>
        <taxon>Bacteroidota</taxon>
        <taxon>Bacteroidia</taxon>
        <taxon>Bacteroidales</taxon>
        <taxon>Bacteroidaceae</taxon>
        <taxon>Bacteroides</taxon>
    </lineage>
</organism>
<sequence length="51" mass="6032">MCGDTCHEKQAEGNKNTVKRVSLHDIKKLDFFFVMRQRYASYGKTEVFNYP</sequence>